<protein>
    <submittedName>
        <fullName evidence="1">Uncharacterized protein</fullName>
    </submittedName>
</protein>
<dbReference type="EMBL" id="CAUOFW020000841">
    <property type="protein sequence ID" value="CAK9137905.1"/>
    <property type="molecule type" value="Genomic_DNA"/>
</dbReference>
<dbReference type="Proteomes" id="UP001642360">
    <property type="component" value="Unassembled WGS sequence"/>
</dbReference>
<reference evidence="1 2" key="1">
    <citation type="submission" date="2024-02" db="EMBL/GenBank/DDBJ databases">
        <authorList>
            <person name="Vignale AGUSTIN F."/>
            <person name="Sosa J E."/>
            <person name="Modenutti C."/>
        </authorList>
    </citation>
    <scope>NUCLEOTIDE SEQUENCE [LARGE SCALE GENOMIC DNA]</scope>
</reference>
<organism evidence="1 2">
    <name type="scientific">Ilex paraguariensis</name>
    <name type="common">yerba mate</name>
    <dbReference type="NCBI Taxonomy" id="185542"/>
    <lineage>
        <taxon>Eukaryota</taxon>
        <taxon>Viridiplantae</taxon>
        <taxon>Streptophyta</taxon>
        <taxon>Embryophyta</taxon>
        <taxon>Tracheophyta</taxon>
        <taxon>Spermatophyta</taxon>
        <taxon>Magnoliopsida</taxon>
        <taxon>eudicotyledons</taxon>
        <taxon>Gunneridae</taxon>
        <taxon>Pentapetalae</taxon>
        <taxon>asterids</taxon>
        <taxon>campanulids</taxon>
        <taxon>Aquifoliales</taxon>
        <taxon>Aquifoliaceae</taxon>
        <taxon>Ilex</taxon>
    </lineage>
</organism>
<dbReference type="PANTHER" id="PTHR16199">
    <property type="entry name" value="CONDENSIN-2 COMPLEX SUBUNIT G2"/>
    <property type="match status" value="1"/>
</dbReference>
<evidence type="ECO:0000313" key="1">
    <source>
        <dbReference type="EMBL" id="CAK9137905.1"/>
    </source>
</evidence>
<dbReference type="PANTHER" id="PTHR16199:SF4">
    <property type="entry name" value="CONDENSIN-2 COMPLEX SUBUNIT G2"/>
    <property type="match status" value="1"/>
</dbReference>
<sequence>MVKMLTTVLKFIVDTTSMDLVSHTQERCLKFALEYIEFIILHVKQYFHDQLHFKEEDFKDTFICLKSSFTYAAKLLNLVLKSSCQASPASREAYNLVNCLFDLIILVEELLGSGFAARLVSTAKPWMPDLILALTSSHLLKQTPGESTCSIMSDLGRASFPSWPSILAKLELCELSDTGSDEEADRVSKHKEFRAFRKFMGMLVQLLRADRNVLDAAGVIFLTVSIVGLEKKDFELLLGLLHFVCIKLVRHEDRKWGELNMMLASLGEIFPRIEREAEELKSSEDGRQKLQNAIALLQPVWMLYFHETRRDQMAEE</sequence>
<comment type="caution">
    <text evidence="1">The sequence shown here is derived from an EMBL/GenBank/DDBJ whole genome shotgun (WGS) entry which is preliminary data.</text>
</comment>
<keyword evidence="2" id="KW-1185">Reference proteome</keyword>
<evidence type="ECO:0000313" key="2">
    <source>
        <dbReference type="Proteomes" id="UP001642360"/>
    </source>
</evidence>
<accession>A0ABC8QZI1</accession>
<dbReference type="AlphaFoldDB" id="A0ABC8QZI1"/>
<name>A0ABC8QZI1_9AQUA</name>
<proteinExistence type="predicted"/>
<gene>
    <name evidence="1" type="ORF">ILEXP_LOCUS4952</name>
</gene>